<accession>U9TYH2</accession>
<dbReference type="GO" id="GO:0005524">
    <property type="term" value="F:ATP binding"/>
    <property type="evidence" value="ECO:0007669"/>
    <property type="project" value="UniProtKB-UniRule"/>
</dbReference>
<evidence type="ECO:0000259" key="2">
    <source>
        <dbReference type="PROSITE" id="PS50003"/>
    </source>
</evidence>
<organism evidence="3">
    <name type="scientific">Rhizophagus irregularis (strain DAOM 181602 / DAOM 197198 / MUCL 43194)</name>
    <name type="common">Arbuscular mycorrhizal fungus</name>
    <name type="synonym">Glomus intraradices</name>
    <dbReference type="NCBI Taxonomy" id="747089"/>
    <lineage>
        <taxon>Eukaryota</taxon>
        <taxon>Fungi</taxon>
        <taxon>Fungi incertae sedis</taxon>
        <taxon>Mucoromycota</taxon>
        <taxon>Glomeromycotina</taxon>
        <taxon>Glomeromycetes</taxon>
        <taxon>Glomerales</taxon>
        <taxon>Glomeraceae</taxon>
        <taxon>Rhizophagus</taxon>
    </lineage>
</organism>
<evidence type="ECO:0000313" key="3">
    <source>
        <dbReference type="EMBL" id="ESA13199.1"/>
    </source>
</evidence>
<dbReference type="InterPro" id="IPR001849">
    <property type="entry name" value="PH_domain"/>
</dbReference>
<proteinExistence type="predicted"/>
<dbReference type="PROSITE" id="PS50003">
    <property type="entry name" value="PH_DOMAIN"/>
    <property type="match status" value="1"/>
</dbReference>
<dbReference type="AlphaFoldDB" id="U9TYH2"/>
<feature type="binding site" evidence="1">
    <location>
        <position position="60"/>
    </location>
    <ligand>
        <name>ATP</name>
        <dbReference type="ChEBI" id="CHEBI:30616"/>
    </ligand>
</feature>
<keyword evidence="1" id="KW-0067">ATP-binding</keyword>
<keyword evidence="1" id="KW-0547">Nucleotide-binding</keyword>
<dbReference type="SUPFAM" id="SSF56112">
    <property type="entry name" value="Protein kinase-like (PK-like)"/>
    <property type="match status" value="1"/>
</dbReference>
<feature type="domain" description="PH" evidence="2">
    <location>
        <begin position="1"/>
        <end position="19"/>
    </location>
</feature>
<sequence length="80" mass="9734">MQNNENINEWINWIEEAINKKHIKYYEFENFKNIQEIGSGTSGKVFRANWKSFDHYLALKSFYNLNKITLKEIVNEKRFD</sequence>
<reference evidence="3" key="1">
    <citation type="submission" date="2013-07" db="EMBL/GenBank/DDBJ databases">
        <title>The genome of an arbuscular mycorrhizal fungus provides insights into the evolution of the oldest plant symbiosis.</title>
        <authorList>
            <consortium name="DOE Joint Genome Institute"/>
            <person name="Tisserant E."/>
            <person name="Malbreil M."/>
            <person name="Kuo A."/>
            <person name="Kohler A."/>
            <person name="Symeonidi A."/>
            <person name="Balestrini R."/>
            <person name="Charron P."/>
            <person name="Duensing N."/>
            <person name="Frei-dit-Frey N."/>
            <person name="Gianinazzi-Pearson V."/>
            <person name="Gilbert B."/>
            <person name="Handa Y."/>
            <person name="Hijri M."/>
            <person name="Kaul R."/>
            <person name="Kawaguchi M."/>
            <person name="Krajinski F."/>
            <person name="Lammers P."/>
            <person name="Lapierre D."/>
            <person name="Masclaux F.G."/>
            <person name="Murat C."/>
            <person name="Morin E."/>
            <person name="Ndikumana S."/>
            <person name="Pagni M."/>
            <person name="Petitpierre D."/>
            <person name="Requena N."/>
            <person name="Rosikiewicz P."/>
            <person name="Riley R."/>
            <person name="Saito K."/>
            <person name="San Clemente H."/>
            <person name="Shapiro H."/>
            <person name="van Tuinen D."/>
            <person name="Becard G."/>
            <person name="Bonfante P."/>
            <person name="Paszkowski U."/>
            <person name="Shachar-Hill Y."/>
            <person name="Young J.P."/>
            <person name="Sanders I.R."/>
            <person name="Henrissat B."/>
            <person name="Rensing S.A."/>
            <person name="Grigoriev I.V."/>
            <person name="Corradi N."/>
            <person name="Roux C."/>
            <person name="Martin F."/>
        </authorList>
    </citation>
    <scope>NUCLEOTIDE SEQUENCE</scope>
    <source>
        <strain evidence="3">DAOM 197198</strain>
    </source>
</reference>
<protein>
    <recommendedName>
        <fullName evidence="2">PH domain-containing protein</fullName>
    </recommendedName>
</protein>
<gene>
    <name evidence="3" type="ORF">GLOINDRAFT_26298</name>
</gene>
<dbReference type="Gene3D" id="3.30.200.20">
    <property type="entry name" value="Phosphorylase Kinase, domain 1"/>
    <property type="match status" value="1"/>
</dbReference>
<evidence type="ECO:0000256" key="1">
    <source>
        <dbReference type="PROSITE-ProRule" id="PRU10141"/>
    </source>
</evidence>
<dbReference type="PROSITE" id="PS00107">
    <property type="entry name" value="PROTEIN_KINASE_ATP"/>
    <property type="match status" value="1"/>
</dbReference>
<dbReference type="EMBL" id="KI284137">
    <property type="protein sequence ID" value="ESA13199.1"/>
    <property type="molecule type" value="Genomic_DNA"/>
</dbReference>
<dbReference type="HOGENOM" id="CLU_158811_1_0_1"/>
<name>U9TYH2_RHIID</name>
<dbReference type="InterPro" id="IPR017441">
    <property type="entry name" value="Protein_kinase_ATP_BS"/>
</dbReference>
<dbReference type="InterPro" id="IPR011009">
    <property type="entry name" value="Kinase-like_dom_sf"/>
</dbReference>